<protein>
    <submittedName>
        <fullName evidence="2">Uncharacterized protein</fullName>
    </submittedName>
</protein>
<accession>Q0U169</accession>
<reference evidence="3" key="1">
    <citation type="journal article" date="2007" name="Plant Cell">
        <title>Dothideomycete-plant interactions illuminated by genome sequencing and EST analysis of the wheat pathogen Stagonospora nodorum.</title>
        <authorList>
            <person name="Hane J.K."/>
            <person name="Lowe R.G."/>
            <person name="Solomon P.S."/>
            <person name="Tan K.C."/>
            <person name="Schoch C.L."/>
            <person name="Spatafora J.W."/>
            <person name="Crous P.W."/>
            <person name="Kodira C."/>
            <person name="Birren B.W."/>
            <person name="Galagan J.E."/>
            <person name="Torriani S.F."/>
            <person name="McDonald B.A."/>
            <person name="Oliver R.P."/>
        </authorList>
    </citation>
    <scope>NUCLEOTIDE SEQUENCE [LARGE SCALE GENOMIC DNA]</scope>
    <source>
        <strain evidence="3">SN15 / ATCC MYA-4574 / FGSC 10173</strain>
    </source>
</reference>
<dbReference type="VEuPathDB" id="FungiDB:JI435_145820"/>
<dbReference type="GeneID" id="5981689"/>
<dbReference type="InParanoid" id="Q0U169"/>
<sequence length="240" mass="28397">MSKSRDEWEEKAGEARKAAKNVQALQNTIDHLEDRLEIANMERLDAQEQLFIIQAQKSPFDFRHPSLDLPPATDHEQDKIKFDRRMQKFKIWKDQEKSYSKVTIRLNGNIRALERQLEYHKLLLQAQIRRHATMTLHAATSDNPLPELSKLTKREDIDRWIEQLQERLKKEKLMAIEHRTLDPIEARVADLRQEIDFYVREIIYYKLDIRGYKGDIRKLKKVTAQLSSFASRAFVQGTSD</sequence>
<feature type="coiled-coil region" evidence="1">
    <location>
        <begin position="5"/>
        <end position="49"/>
    </location>
</feature>
<dbReference type="eggNOG" id="ENOG502TAXB">
    <property type="taxonomic scope" value="Eukaryota"/>
</dbReference>
<name>Q0U169_PHANO</name>
<dbReference type="AlphaFoldDB" id="Q0U169"/>
<proteinExistence type="predicted"/>
<dbReference type="Proteomes" id="UP000001055">
    <property type="component" value="Unassembled WGS sequence"/>
</dbReference>
<dbReference type="EMBL" id="CH445356">
    <property type="protein sequence ID" value="EAT78122.2"/>
    <property type="molecule type" value="Genomic_DNA"/>
</dbReference>
<dbReference type="KEGG" id="pno:SNOG_14582"/>
<keyword evidence="1" id="KW-0175">Coiled coil</keyword>
<evidence type="ECO:0000313" key="3">
    <source>
        <dbReference type="Proteomes" id="UP000001055"/>
    </source>
</evidence>
<organism evidence="2 3">
    <name type="scientific">Phaeosphaeria nodorum (strain SN15 / ATCC MYA-4574 / FGSC 10173)</name>
    <name type="common">Glume blotch fungus</name>
    <name type="synonym">Parastagonospora nodorum</name>
    <dbReference type="NCBI Taxonomy" id="321614"/>
    <lineage>
        <taxon>Eukaryota</taxon>
        <taxon>Fungi</taxon>
        <taxon>Dikarya</taxon>
        <taxon>Ascomycota</taxon>
        <taxon>Pezizomycotina</taxon>
        <taxon>Dothideomycetes</taxon>
        <taxon>Pleosporomycetidae</taxon>
        <taxon>Pleosporales</taxon>
        <taxon>Pleosporineae</taxon>
        <taxon>Phaeosphaeriaceae</taxon>
        <taxon>Parastagonospora</taxon>
    </lineage>
</organism>
<evidence type="ECO:0000313" key="2">
    <source>
        <dbReference type="EMBL" id="EAT78122.2"/>
    </source>
</evidence>
<gene>
    <name evidence="2" type="ORF">SNOG_14582</name>
</gene>
<dbReference type="HOGENOM" id="CLU_1156756_0_0_1"/>
<evidence type="ECO:0000256" key="1">
    <source>
        <dbReference type="SAM" id="Coils"/>
    </source>
</evidence>
<dbReference type="RefSeq" id="XP_001804764.1">
    <property type="nucleotide sequence ID" value="XM_001804712.1"/>
</dbReference>